<proteinExistence type="predicted"/>
<name>A0A9Q0YUF7_HOLLE</name>
<dbReference type="AlphaFoldDB" id="A0A9Q0YUF7"/>
<evidence type="ECO:0000313" key="2">
    <source>
        <dbReference type="Proteomes" id="UP001152320"/>
    </source>
</evidence>
<keyword evidence="2" id="KW-1185">Reference proteome</keyword>
<dbReference type="EMBL" id="JAIZAY010000016">
    <property type="protein sequence ID" value="KAJ8027001.1"/>
    <property type="molecule type" value="Genomic_DNA"/>
</dbReference>
<sequence length="67" mass="7481">MANTFCITVRTGTRGSVPAKLLVPMGYGMTPPNSFVLLTFNTFQRDERESILLYGQRFSSTFLEVAT</sequence>
<dbReference type="Proteomes" id="UP001152320">
    <property type="component" value="Chromosome 16"/>
</dbReference>
<protein>
    <submittedName>
        <fullName evidence="1">Uncharacterized protein</fullName>
    </submittedName>
</protein>
<reference evidence="1" key="1">
    <citation type="submission" date="2021-10" db="EMBL/GenBank/DDBJ databases">
        <title>Tropical sea cucumber genome reveals ecological adaptation and Cuvierian tubules defense mechanism.</title>
        <authorList>
            <person name="Chen T."/>
        </authorList>
    </citation>
    <scope>NUCLEOTIDE SEQUENCE</scope>
    <source>
        <strain evidence="1">Nanhai2018</strain>
        <tissue evidence="1">Muscle</tissue>
    </source>
</reference>
<evidence type="ECO:0000313" key="1">
    <source>
        <dbReference type="EMBL" id="KAJ8027001.1"/>
    </source>
</evidence>
<accession>A0A9Q0YUF7</accession>
<organism evidence="1 2">
    <name type="scientific">Holothuria leucospilota</name>
    <name type="common">Black long sea cucumber</name>
    <name type="synonym">Mertensiothuria leucospilota</name>
    <dbReference type="NCBI Taxonomy" id="206669"/>
    <lineage>
        <taxon>Eukaryota</taxon>
        <taxon>Metazoa</taxon>
        <taxon>Echinodermata</taxon>
        <taxon>Eleutherozoa</taxon>
        <taxon>Echinozoa</taxon>
        <taxon>Holothuroidea</taxon>
        <taxon>Aspidochirotacea</taxon>
        <taxon>Aspidochirotida</taxon>
        <taxon>Holothuriidae</taxon>
        <taxon>Holothuria</taxon>
    </lineage>
</organism>
<gene>
    <name evidence="1" type="ORF">HOLleu_32004</name>
</gene>
<comment type="caution">
    <text evidence="1">The sequence shown here is derived from an EMBL/GenBank/DDBJ whole genome shotgun (WGS) entry which is preliminary data.</text>
</comment>